<evidence type="ECO:0000313" key="3">
    <source>
        <dbReference type="Proteomes" id="UP000261016"/>
    </source>
</evidence>
<feature type="chain" id="PRO_5039304697" description="Lipoprotein" evidence="1">
    <location>
        <begin position="22"/>
        <end position="273"/>
    </location>
</feature>
<dbReference type="PROSITE" id="PS51257">
    <property type="entry name" value="PROKAR_LIPOPROTEIN"/>
    <property type="match status" value="1"/>
</dbReference>
<dbReference type="RefSeq" id="WP_117726017.1">
    <property type="nucleotide sequence ID" value="NZ_CABMFV010000012.1"/>
</dbReference>
<protein>
    <recommendedName>
        <fullName evidence="4">Lipoprotein</fullName>
    </recommendedName>
</protein>
<keyword evidence="1" id="KW-0732">Signal</keyword>
<reference evidence="2 3" key="1">
    <citation type="submission" date="2018-08" db="EMBL/GenBank/DDBJ databases">
        <title>A genome reference for cultivated species of the human gut microbiota.</title>
        <authorList>
            <person name="Zou Y."/>
            <person name="Xue W."/>
            <person name="Luo G."/>
        </authorList>
    </citation>
    <scope>NUCLEOTIDE SEQUENCE [LARGE SCALE GENOMIC DNA]</scope>
    <source>
        <strain evidence="2 3">OM08-17AT</strain>
    </source>
</reference>
<dbReference type="EMBL" id="QSTD01000012">
    <property type="protein sequence ID" value="RGM27570.1"/>
    <property type="molecule type" value="Genomic_DNA"/>
</dbReference>
<gene>
    <name evidence="2" type="ORF">DXC19_12345</name>
</gene>
<dbReference type="AlphaFoldDB" id="A0A8B2ZK66"/>
<dbReference type="Proteomes" id="UP000261016">
    <property type="component" value="Unassembled WGS sequence"/>
</dbReference>
<evidence type="ECO:0008006" key="4">
    <source>
        <dbReference type="Google" id="ProtNLM"/>
    </source>
</evidence>
<name>A0A8B2ZK66_STAWA</name>
<comment type="caution">
    <text evidence="2">The sequence shown here is derived from an EMBL/GenBank/DDBJ whole genome shotgun (WGS) entry which is preliminary data.</text>
</comment>
<organism evidence="2 3">
    <name type="scientific">Staphylococcus warneri</name>
    <dbReference type="NCBI Taxonomy" id="1292"/>
    <lineage>
        <taxon>Bacteria</taxon>
        <taxon>Bacillati</taxon>
        <taxon>Bacillota</taxon>
        <taxon>Bacilli</taxon>
        <taxon>Bacillales</taxon>
        <taxon>Staphylococcaceae</taxon>
        <taxon>Staphylococcus</taxon>
    </lineage>
</organism>
<evidence type="ECO:0000256" key="1">
    <source>
        <dbReference type="SAM" id="SignalP"/>
    </source>
</evidence>
<proteinExistence type="predicted"/>
<sequence length="273" mass="31627">MKKLLMVTFSAGLLLSACSFGSDVSNQKEVKFGEMMNKGKRVSFVLKNKDEESTPDKDNPIVAYIFTNNGKSTTYDAQGGKYDLGDMKDKSQDEILKIAKKQDKENIKKQRKEYLGDARNDKDVQKTNYEESIKLRGKDSSITKQEKRMLESDEKIYDDLKNLKYTEPKERDLKIEVEEDGTGNDTEKERFYAFPRYVDADSYEFVTDTKTINHYMYEMNEANKNMTVYDDKYAYLSSSDTGKDRYYLATKVGKKSEKSALDKPDSKYVKRED</sequence>
<feature type="signal peptide" evidence="1">
    <location>
        <begin position="1"/>
        <end position="21"/>
    </location>
</feature>
<accession>A0A8B2ZK66</accession>
<evidence type="ECO:0000313" key="2">
    <source>
        <dbReference type="EMBL" id="RGM27570.1"/>
    </source>
</evidence>